<keyword evidence="3" id="KW-1185">Reference proteome</keyword>
<protein>
    <submittedName>
        <fullName evidence="2">Uncharacterized protein</fullName>
    </submittedName>
</protein>
<dbReference type="Proteomes" id="UP000598146">
    <property type="component" value="Unassembled WGS sequence"/>
</dbReference>
<gene>
    <name evidence="2" type="ORF">I4J89_38410</name>
</gene>
<sequence length="77" mass="8375">MLPSPVVMAALIAGVALAAMAITAWLVLQIARRALDKTAPDEVESVVRALGALIHPLRLFLPWSRRDSSARSDKDRK</sequence>
<proteinExistence type="predicted"/>
<comment type="caution">
    <text evidence="2">The sequence shown here is derived from an EMBL/GenBank/DDBJ whole genome shotgun (WGS) entry which is preliminary data.</text>
</comment>
<keyword evidence="1" id="KW-0812">Transmembrane</keyword>
<dbReference type="EMBL" id="JADQTO010000026">
    <property type="protein sequence ID" value="MBG0567340.1"/>
    <property type="molecule type" value="Genomic_DNA"/>
</dbReference>
<evidence type="ECO:0000313" key="2">
    <source>
        <dbReference type="EMBL" id="MBG0567340.1"/>
    </source>
</evidence>
<reference evidence="2" key="1">
    <citation type="submission" date="2020-11" db="EMBL/GenBank/DDBJ databases">
        <title>Isolation and identification of active actinomycetes.</title>
        <authorList>
            <person name="Sun X."/>
        </authorList>
    </citation>
    <scope>NUCLEOTIDE SEQUENCE</scope>
    <source>
        <strain evidence="2">NEAU-A11</strain>
    </source>
</reference>
<organism evidence="2 3">
    <name type="scientific">Actinoplanes aureus</name>
    <dbReference type="NCBI Taxonomy" id="2792083"/>
    <lineage>
        <taxon>Bacteria</taxon>
        <taxon>Bacillati</taxon>
        <taxon>Actinomycetota</taxon>
        <taxon>Actinomycetes</taxon>
        <taxon>Micromonosporales</taxon>
        <taxon>Micromonosporaceae</taxon>
        <taxon>Actinoplanes</taxon>
    </lineage>
</organism>
<evidence type="ECO:0000256" key="1">
    <source>
        <dbReference type="SAM" id="Phobius"/>
    </source>
</evidence>
<evidence type="ECO:0000313" key="3">
    <source>
        <dbReference type="Proteomes" id="UP000598146"/>
    </source>
</evidence>
<keyword evidence="1" id="KW-1133">Transmembrane helix</keyword>
<dbReference type="AlphaFoldDB" id="A0A931CLX3"/>
<accession>A0A931CLX3</accession>
<feature type="transmembrane region" description="Helical" evidence="1">
    <location>
        <begin position="6"/>
        <end position="28"/>
    </location>
</feature>
<dbReference type="RefSeq" id="WP_196419110.1">
    <property type="nucleotide sequence ID" value="NZ_JADQTO010000026.1"/>
</dbReference>
<name>A0A931CLX3_9ACTN</name>
<keyword evidence="1" id="KW-0472">Membrane</keyword>